<dbReference type="Proteomes" id="UP000253517">
    <property type="component" value="Unassembled WGS sequence"/>
</dbReference>
<evidence type="ECO:0000313" key="1">
    <source>
        <dbReference type="EMBL" id="RCX05387.1"/>
    </source>
</evidence>
<reference evidence="1 2" key="1">
    <citation type="submission" date="2018-07" db="EMBL/GenBank/DDBJ databases">
        <title>Genomic Encyclopedia of Type Strains, Phase IV (KMG-IV): sequencing the most valuable type-strain genomes for metagenomic binning, comparative biology and taxonomic classification.</title>
        <authorList>
            <person name="Goeker M."/>
        </authorList>
    </citation>
    <scope>NUCLEOTIDE SEQUENCE [LARGE SCALE GENOMIC DNA]</scope>
    <source>
        <strain evidence="1 2">DSM 21410</strain>
    </source>
</reference>
<sequence>MKNNLKTFFLYLAFLISSHYSFSQYTSGGFGGFSVMLMKFGNAGIGAAYGGMGGAVFAENGYLGGFGYGGAATKDNRTVAIGYGGLMGGIITSVTPRQKIAPGLRIGFGGFVNVEENPVDNSKISSSDNLLQLDPNVMYLYELLQNFKLQITAGYSLNLIGNQRDFNSAFFSVGFVLGSL</sequence>
<proteinExistence type="predicted"/>
<dbReference type="EMBL" id="QPJS01000001">
    <property type="protein sequence ID" value="RCX05387.1"/>
    <property type="molecule type" value="Genomic_DNA"/>
</dbReference>
<dbReference type="AlphaFoldDB" id="A0A369ABD0"/>
<dbReference type="RefSeq" id="WP_114365762.1">
    <property type="nucleotide sequence ID" value="NZ_BHZF01000001.1"/>
</dbReference>
<protein>
    <submittedName>
        <fullName evidence="1">Uncharacterized protein</fullName>
    </submittedName>
</protein>
<comment type="caution">
    <text evidence="1">The sequence shown here is derived from an EMBL/GenBank/DDBJ whole genome shotgun (WGS) entry which is preliminary data.</text>
</comment>
<accession>A0A369ABD0</accession>
<evidence type="ECO:0000313" key="2">
    <source>
        <dbReference type="Proteomes" id="UP000253517"/>
    </source>
</evidence>
<name>A0A369ABD0_9FLAO</name>
<keyword evidence="2" id="KW-1185">Reference proteome</keyword>
<organism evidence="1 2">
    <name type="scientific">Schleiferia thermophila</name>
    <dbReference type="NCBI Taxonomy" id="884107"/>
    <lineage>
        <taxon>Bacteria</taxon>
        <taxon>Pseudomonadati</taxon>
        <taxon>Bacteroidota</taxon>
        <taxon>Flavobacteriia</taxon>
        <taxon>Flavobacteriales</taxon>
        <taxon>Schleiferiaceae</taxon>
        <taxon>Schleiferia</taxon>
    </lineage>
</organism>
<gene>
    <name evidence="1" type="ORF">DES35_101672</name>
</gene>